<sequence length="1024" mass="116041">MSSSLSSSPSSSSKFHWLYDVFINFRGKDVRSKFISHLYSALSNAEVNAFIDDRLDKGKLLDPELSRAIEGSRIAIIVFTKNYTESAWCLAELVKIMECQKTKSLLVLPIFYDVDPSVVRHQRGDFGKTLKTLAEKRYSGRKLESFLSGWKTALAQAANLTGWDIRNCRNEAEQVKKIVNDILKKLDNTSLSITEFPVGLEPRVQQVIRFIRSQSSRVCVVGIWGMGGLGKTTTAKAIYNQIHQNFENRSFIENIREVSEKDSRGLIHLQKQLLCDILKSKVKIHSTAMGTSMIEKKLHGRRALIVLDDVNKLDQLKALCGNREWISSGSVLIVTTRDVHLLELLQEVHVLELKELDQDESLELFSRHAFREASPKEDFDELSRNVVSYCGGLPLALEVLGSYLYRKRKNEWESVLSKLTLIPNNQVQEKLRISFDGLTDHMEKGIFLDICCFFIGKDRSYVTKILNGCGLHADIGITILVERSLLKVDKNNKLRMHDLLRDMGRKIIFESSESELGKRSRLWSREDALDVLTKNMGTAAIEGLALNLCGTSRDCIEASAFKEINGLRLLQLHCVHIIGDFGYLSKQLRWIYWKGFPLKCIPDNFYQGSVVVIDLKHSNLTQVWKESQPLECLKILNLSHSKYLTASPEFSKLRNLEKLILKNCPSLSKLHHSIGDLHKLLELNLKDCTNLNNLPSVTYKLKSLKTLILSGCSKIDKLDDDIGQMVSLTTLFAENTAVKQVPFSIVRSKSIGYISLCGYEGLSHNVFPSIIRSWLSPTMNPLCDIHPSQGMLSTLVSMDVQNYNLSDLAPILSSLSKLRSVLLHCDTQFQLSNNLEIILNEVFSENCKKLEITSYTSQISNHSVRSYLIGIGSYQDIFNTLSQSISEGLRRTNEFTDVILPGDNYPYWLTHEGDGHSVFFTMPKDSYFRTNGMILCVVYSSPFENTAAEHLSSILIVNYTKCTIHTCKRDTAISFNDEDWQSILSHLECGNQVQIFLVFEHGLVVLKTAVYLIPDLSIKVKMYY</sequence>
<reference evidence="8 9" key="1">
    <citation type="submission" date="2024-01" db="EMBL/GenBank/DDBJ databases">
        <title>The genomes of 5 underutilized Papilionoideae crops provide insights into root nodulation and disease resistance.</title>
        <authorList>
            <person name="Yuan L."/>
        </authorList>
    </citation>
    <scope>NUCLEOTIDE SEQUENCE [LARGE SCALE GENOMIC DNA]</scope>
    <source>
        <strain evidence="8">LY-2023</strain>
        <tissue evidence="8">Leaf</tissue>
    </source>
</reference>
<dbReference type="InterPro" id="IPR058192">
    <property type="entry name" value="WHD_ROQ1-like"/>
</dbReference>
<keyword evidence="5" id="KW-0520">NAD</keyword>
<dbReference type="InterPro" id="IPR035897">
    <property type="entry name" value="Toll_tir_struct_dom_sf"/>
</dbReference>
<dbReference type="FunFam" id="3.40.50.10140:FF:000007">
    <property type="entry name" value="Disease resistance protein (TIR-NBS-LRR class)"/>
    <property type="match status" value="1"/>
</dbReference>
<evidence type="ECO:0000256" key="3">
    <source>
        <dbReference type="ARBA" id="ARBA00022737"/>
    </source>
</evidence>
<dbReference type="Pfam" id="PF01582">
    <property type="entry name" value="TIR"/>
    <property type="match status" value="1"/>
</dbReference>
<dbReference type="InterPro" id="IPR027417">
    <property type="entry name" value="P-loop_NTPase"/>
</dbReference>
<dbReference type="InterPro" id="IPR000157">
    <property type="entry name" value="TIR_dom"/>
</dbReference>
<evidence type="ECO:0000256" key="2">
    <source>
        <dbReference type="ARBA" id="ARBA00022614"/>
    </source>
</evidence>
<keyword evidence="2" id="KW-0433">Leucine-rich repeat</keyword>
<dbReference type="GO" id="GO:0006952">
    <property type="term" value="P:defense response"/>
    <property type="evidence" value="ECO:0007669"/>
    <property type="project" value="InterPro"/>
</dbReference>
<evidence type="ECO:0000256" key="6">
    <source>
        <dbReference type="ARBA" id="ARBA00047304"/>
    </source>
</evidence>
<dbReference type="GO" id="GO:0043531">
    <property type="term" value="F:ADP binding"/>
    <property type="evidence" value="ECO:0007669"/>
    <property type="project" value="InterPro"/>
</dbReference>
<evidence type="ECO:0000259" key="7">
    <source>
        <dbReference type="PROSITE" id="PS50104"/>
    </source>
</evidence>
<evidence type="ECO:0000313" key="9">
    <source>
        <dbReference type="Proteomes" id="UP001359559"/>
    </source>
</evidence>
<keyword evidence="9" id="KW-1185">Reference proteome</keyword>
<dbReference type="GO" id="GO:0061809">
    <property type="term" value="F:NAD+ nucleosidase activity, cyclic ADP-ribose generating"/>
    <property type="evidence" value="ECO:0007669"/>
    <property type="project" value="UniProtKB-EC"/>
</dbReference>
<evidence type="ECO:0000313" key="8">
    <source>
        <dbReference type="EMBL" id="KAK7286763.1"/>
    </source>
</evidence>
<name>A0AAN9IUV9_CLITE</name>
<dbReference type="AlphaFoldDB" id="A0AAN9IUV9"/>
<dbReference type="InterPro" id="IPR002182">
    <property type="entry name" value="NB-ARC"/>
</dbReference>
<organism evidence="8 9">
    <name type="scientific">Clitoria ternatea</name>
    <name type="common">Butterfly pea</name>
    <dbReference type="NCBI Taxonomy" id="43366"/>
    <lineage>
        <taxon>Eukaryota</taxon>
        <taxon>Viridiplantae</taxon>
        <taxon>Streptophyta</taxon>
        <taxon>Embryophyta</taxon>
        <taxon>Tracheophyta</taxon>
        <taxon>Spermatophyta</taxon>
        <taxon>Magnoliopsida</taxon>
        <taxon>eudicotyledons</taxon>
        <taxon>Gunneridae</taxon>
        <taxon>Pentapetalae</taxon>
        <taxon>rosids</taxon>
        <taxon>fabids</taxon>
        <taxon>Fabales</taxon>
        <taxon>Fabaceae</taxon>
        <taxon>Papilionoideae</taxon>
        <taxon>50 kb inversion clade</taxon>
        <taxon>NPAAA clade</taxon>
        <taxon>indigoferoid/millettioid clade</taxon>
        <taxon>Phaseoleae</taxon>
        <taxon>Clitoria</taxon>
    </lineage>
</organism>
<dbReference type="Pfam" id="PF23282">
    <property type="entry name" value="WHD_ROQ1"/>
    <property type="match status" value="1"/>
</dbReference>
<dbReference type="GO" id="GO:0007165">
    <property type="term" value="P:signal transduction"/>
    <property type="evidence" value="ECO:0007669"/>
    <property type="project" value="InterPro"/>
</dbReference>
<keyword evidence="4" id="KW-0378">Hydrolase</keyword>
<protein>
    <recommendedName>
        <fullName evidence="1">ADP-ribosyl cyclase/cyclic ADP-ribose hydrolase</fullName>
        <ecNumber evidence="1">3.2.2.6</ecNumber>
    </recommendedName>
</protein>
<dbReference type="SUPFAM" id="SSF52540">
    <property type="entry name" value="P-loop containing nucleoside triphosphate hydrolases"/>
    <property type="match status" value="1"/>
</dbReference>
<proteinExistence type="predicted"/>
<dbReference type="InterPro" id="IPR032675">
    <property type="entry name" value="LRR_dom_sf"/>
</dbReference>
<dbReference type="FunFam" id="1.10.8.430:FF:000002">
    <property type="entry name" value="Disease resistance protein (TIR-NBS-LRR class)"/>
    <property type="match status" value="1"/>
</dbReference>
<dbReference type="PANTHER" id="PTHR11017:SF560">
    <property type="entry name" value="RESISTANCE PROTEIN (TIR-NBS-LRR CLASS), PUTATIVE-RELATED"/>
    <property type="match status" value="1"/>
</dbReference>
<dbReference type="PANTHER" id="PTHR11017">
    <property type="entry name" value="LEUCINE-RICH REPEAT-CONTAINING PROTEIN"/>
    <property type="match status" value="1"/>
</dbReference>
<evidence type="ECO:0000256" key="1">
    <source>
        <dbReference type="ARBA" id="ARBA00011982"/>
    </source>
</evidence>
<evidence type="ECO:0000256" key="5">
    <source>
        <dbReference type="ARBA" id="ARBA00023027"/>
    </source>
</evidence>
<feature type="domain" description="TIR" evidence="7">
    <location>
        <begin position="17"/>
        <end position="186"/>
    </location>
</feature>
<dbReference type="Gene3D" id="3.40.50.300">
    <property type="entry name" value="P-loop containing nucleotide triphosphate hydrolases"/>
    <property type="match status" value="1"/>
</dbReference>
<dbReference type="Gene3D" id="1.10.8.430">
    <property type="entry name" value="Helical domain of apoptotic protease-activating factors"/>
    <property type="match status" value="1"/>
</dbReference>
<dbReference type="Pfam" id="PF00931">
    <property type="entry name" value="NB-ARC"/>
    <property type="match status" value="1"/>
</dbReference>
<dbReference type="SMART" id="SM00255">
    <property type="entry name" value="TIR"/>
    <property type="match status" value="1"/>
</dbReference>
<dbReference type="SUPFAM" id="SSF52200">
    <property type="entry name" value="Toll/Interleukin receptor TIR domain"/>
    <property type="match status" value="1"/>
</dbReference>
<dbReference type="Gene3D" id="3.80.10.10">
    <property type="entry name" value="Ribonuclease Inhibitor"/>
    <property type="match status" value="2"/>
</dbReference>
<dbReference type="InterPro" id="IPR044974">
    <property type="entry name" value="Disease_R_plants"/>
</dbReference>
<gene>
    <name evidence="8" type="ORF">RJT34_21989</name>
</gene>
<dbReference type="Proteomes" id="UP001359559">
    <property type="component" value="Unassembled WGS sequence"/>
</dbReference>
<dbReference type="EC" id="3.2.2.6" evidence="1"/>
<accession>A0AAN9IUV9</accession>
<keyword evidence="3" id="KW-0677">Repeat</keyword>
<dbReference type="EMBL" id="JAYKXN010000005">
    <property type="protein sequence ID" value="KAK7286763.1"/>
    <property type="molecule type" value="Genomic_DNA"/>
</dbReference>
<dbReference type="InterPro" id="IPR042197">
    <property type="entry name" value="Apaf_helical"/>
</dbReference>
<evidence type="ECO:0000256" key="4">
    <source>
        <dbReference type="ARBA" id="ARBA00022801"/>
    </source>
</evidence>
<dbReference type="Gene3D" id="3.40.50.10140">
    <property type="entry name" value="Toll/interleukin-1 receptor homology (TIR) domain"/>
    <property type="match status" value="1"/>
</dbReference>
<dbReference type="PRINTS" id="PR00364">
    <property type="entry name" value="DISEASERSIST"/>
</dbReference>
<comment type="caution">
    <text evidence="8">The sequence shown here is derived from an EMBL/GenBank/DDBJ whole genome shotgun (WGS) entry which is preliminary data.</text>
</comment>
<comment type="catalytic activity">
    <reaction evidence="6">
        <text>NAD(+) + H2O = ADP-D-ribose + nicotinamide + H(+)</text>
        <dbReference type="Rhea" id="RHEA:16301"/>
        <dbReference type="ChEBI" id="CHEBI:15377"/>
        <dbReference type="ChEBI" id="CHEBI:15378"/>
        <dbReference type="ChEBI" id="CHEBI:17154"/>
        <dbReference type="ChEBI" id="CHEBI:57540"/>
        <dbReference type="ChEBI" id="CHEBI:57967"/>
        <dbReference type="EC" id="3.2.2.6"/>
    </reaction>
    <physiologicalReaction direction="left-to-right" evidence="6">
        <dbReference type="Rhea" id="RHEA:16302"/>
    </physiologicalReaction>
</comment>
<dbReference type="PROSITE" id="PS50104">
    <property type="entry name" value="TIR"/>
    <property type="match status" value="1"/>
</dbReference>
<dbReference type="SUPFAM" id="SSF52058">
    <property type="entry name" value="L domain-like"/>
    <property type="match status" value="1"/>
</dbReference>